<dbReference type="PANTHER" id="PTHR32309:SF13">
    <property type="entry name" value="FERRIC ENTEROBACTIN TRANSPORT PROTEIN FEPE"/>
    <property type="match status" value="1"/>
</dbReference>
<evidence type="ECO:0000256" key="1">
    <source>
        <dbReference type="ARBA" id="ARBA00004651"/>
    </source>
</evidence>
<proteinExistence type="predicted"/>
<evidence type="ECO:0000259" key="8">
    <source>
        <dbReference type="Pfam" id="PF02706"/>
    </source>
</evidence>
<dbReference type="EMBL" id="DRBS01000404">
    <property type="protein sequence ID" value="HDD45357.1"/>
    <property type="molecule type" value="Genomic_DNA"/>
</dbReference>
<evidence type="ECO:0000256" key="2">
    <source>
        <dbReference type="ARBA" id="ARBA00022475"/>
    </source>
</evidence>
<dbReference type="Proteomes" id="UP000886289">
    <property type="component" value="Unassembled WGS sequence"/>
</dbReference>
<dbReference type="GO" id="GO:0004713">
    <property type="term" value="F:protein tyrosine kinase activity"/>
    <property type="evidence" value="ECO:0007669"/>
    <property type="project" value="TreeGrafter"/>
</dbReference>
<evidence type="ECO:0000256" key="5">
    <source>
        <dbReference type="ARBA" id="ARBA00023136"/>
    </source>
</evidence>
<dbReference type="AlphaFoldDB" id="A0A7C0Y5Y0"/>
<dbReference type="PANTHER" id="PTHR32309">
    <property type="entry name" value="TYROSINE-PROTEIN KINASE"/>
    <property type="match status" value="1"/>
</dbReference>
<comment type="caution">
    <text evidence="10">The sequence shown here is derived from an EMBL/GenBank/DDBJ whole genome shotgun (WGS) entry which is preliminary data.</text>
</comment>
<dbReference type="InterPro" id="IPR014345">
    <property type="entry name" value="XrtA_polysacc_chain"/>
</dbReference>
<evidence type="ECO:0000256" key="3">
    <source>
        <dbReference type="ARBA" id="ARBA00022692"/>
    </source>
</evidence>
<dbReference type="InterPro" id="IPR003856">
    <property type="entry name" value="LPS_length_determ_N"/>
</dbReference>
<feature type="domain" description="Tyrosine-protein kinase G-rich" evidence="9">
    <location>
        <begin position="361"/>
        <end position="442"/>
    </location>
</feature>
<keyword evidence="6" id="KW-0175">Coiled coil</keyword>
<organism evidence="10">
    <name type="scientific">Desulfofervidus auxilii</name>
    <dbReference type="NCBI Taxonomy" id="1621989"/>
    <lineage>
        <taxon>Bacteria</taxon>
        <taxon>Pseudomonadati</taxon>
        <taxon>Thermodesulfobacteriota</taxon>
        <taxon>Candidatus Desulfofervidia</taxon>
        <taxon>Candidatus Desulfofervidales</taxon>
        <taxon>Candidatus Desulfofervidaceae</taxon>
        <taxon>Candidatus Desulfofervidus</taxon>
    </lineage>
</organism>
<dbReference type="NCBIfam" id="TIGR03007">
    <property type="entry name" value="pepcterm_ChnLen"/>
    <property type="match status" value="1"/>
</dbReference>
<reference evidence="10" key="1">
    <citation type="journal article" date="2020" name="mSystems">
        <title>Genome- and Community-Level Interaction Insights into Carbon Utilization and Element Cycling Functions of Hydrothermarchaeota in Hydrothermal Sediment.</title>
        <authorList>
            <person name="Zhou Z."/>
            <person name="Liu Y."/>
            <person name="Xu W."/>
            <person name="Pan J."/>
            <person name="Luo Z.H."/>
            <person name="Li M."/>
        </authorList>
    </citation>
    <scope>NUCLEOTIDE SEQUENCE [LARGE SCALE GENOMIC DNA]</scope>
    <source>
        <strain evidence="10">HyVt-233</strain>
    </source>
</reference>
<dbReference type="InterPro" id="IPR032807">
    <property type="entry name" value="GNVR"/>
</dbReference>
<evidence type="ECO:0000256" key="7">
    <source>
        <dbReference type="SAM" id="Phobius"/>
    </source>
</evidence>
<protein>
    <submittedName>
        <fullName evidence="10">Protein GumC</fullName>
    </submittedName>
</protein>
<keyword evidence="3 7" id="KW-0812">Transmembrane</keyword>
<dbReference type="InterPro" id="IPR050445">
    <property type="entry name" value="Bact_polysacc_biosynth/exp"/>
</dbReference>
<name>A0A7C0Y5Y0_DESA2</name>
<evidence type="ECO:0000259" key="9">
    <source>
        <dbReference type="Pfam" id="PF13807"/>
    </source>
</evidence>
<evidence type="ECO:0000256" key="6">
    <source>
        <dbReference type="SAM" id="Coils"/>
    </source>
</evidence>
<accession>A0A7C0Y5Y0</accession>
<feature type="transmembrane region" description="Helical" evidence="7">
    <location>
        <begin position="20"/>
        <end position="37"/>
    </location>
</feature>
<dbReference type="Pfam" id="PF02706">
    <property type="entry name" value="Wzz"/>
    <property type="match status" value="1"/>
</dbReference>
<keyword evidence="4 7" id="KW-1133">Transmembrane helix</keyword>
<evidence type="ECO:0000256" key="4">
    <source>
        <dbReference type="ARBA" id="ARBA00022989"/>
    </source>
</evidence>
<evidence type="ECO:0000313" key="10">
    <source>
        <dbReference type="EMBL" id="HDD45357.1"/>
    </source>
</evidence>
<dbReference type="Pfam" id="PF13807">
    <property type="entry name" value="GNVR"/>
    <property type="match status" value="1"/>
</dbReference>
<feature type="coiled-coil region" evidence="6">
    <location>
        <begin position="286"/>
        <end position="385"/>
    </location>
</feature>
<feature type="coiled-coil region" evidence="6">
    <location>
        <begin position="166"/>
        <end position="243"/>
    </location>
</feature>
<sequence>MTNEAINLHDYIEIGLRRKWYFIIPFVLIMAATIFYVKTAPNIYQATTLILVESQKVPTSYVRPTVTESIQTQLRTITEQIMSRAYLEKVIKEFNLYSEIRNKFPMENIIERMRKCIKVQVKKGRAFSVSFEDKDPIIAMKVANRLASIFIEENLKVREEMAEGTLLFLEKELERVRKLLKEQEKKISEFRAKHLGVLPEQLEANLRTLDRLQLQLQNVTQSLKVAEETKRQLLQQLSQMENMGSFITIDDTEESIDASYENPTLTELKKQLAQLKLRYTDKHPEIIRLKKLIARFEKEERNKEQRGETETFPESTSPWKAQIEAQLTQLDTEIAQLKAEQKRLKAEIKKYEKRVEITPKVEQQLKELSRGYEVTQKEYQSLLDKKLQAELAANMERKQKGQTFRILDPAKVPEKPIRPNRPKLLLMGLFLGLAAGVGLVVLVEYLNQSFYKVEDLEKATGLTVIANIPEIKKKQKRLIIKRS</sequence>
<keyword evidence="2" id="KW-1003">Cell membrane</keyword>
<feature type="domain" description="Polysaccharide chain length determinant N-terminal" evidence="8">
    <location>
        <begin position="6"/>
        <end position="93"/>
    </location>
</feature>
<gene>
    <name evidence="10" type="ORF">ENG63_10950</name>
</gene>
<dbReference type="GO" id="GO:0005886">
    <property type="term" value="C:plasma membrane"/>
    <property type="evidence" value="ECO:0007669"/>
    <property type="project" value="UniProtKB-SubCell"/>
</dbReference>
<comment type="subcellular location">
    <subcellularLocation>
        <location evidence="1">Cell membrane</location>
        <topology evidence="1">Multi-pass membrane protein</topology>
    </subcellularLocation>
</comment>
<feature type="transmembrane region" description="Helical" evidence="7">
    <location>
        <begin position="424"/>
        <end position="446"/>
    </location>
</feature>
<keyword evidence="5 7" id="KW-0472">Membrane</keyword>